<dbReference type="AlphaFoldDB" id="A0A815E0H1"/>
<evidence type="ECO:0000313" key="4">
    <source>
        <dbReference type="Proteomes" id="UP000663834"/>
    </source>
</evidence>
<feature type="non-terminal residue" evidence="3">
    <location>
        <position position="1"/>
    </location>
</feature>
<reference evidence="3" key="1">
    <citation type="submission" date="2021-02" db="EMBL/GenBank/DDBJ databases">
        <authorList>
            <person name="Nowell W R."/>
        </authorList>
    </citation>
    <scope>NUCLEOTIDE SEQUENCE</scope>
</reference>
<feature type="domain" description="Bulb-type lectin" evidence="2">
    <location>
        <begin position="185"/>
        <end position="266"/>
    </location>
</feature>
<protein>
    <recommendedName>
        <fullName evidence="2">Bulb-type lectin domain-containing protein</fullName>
    </recommendedName>
</protein>
<feature type="region of interest" description="Disordered" evidence="1">
    <location>
        <begin position="90"/>
        <end position="174"/>
    </location>
</feature>
<feature type="compositionally biased region" description="Low complexity" evidence="1">
    <location>
        <begin position="150"/>
        <end position="174"/>
    </location>
</feature>
<dbReference type="Proteomes" id="UP000663834">
    <property type="component" value="Unassembled WGS sequence"/>
</dbReference>
<evidence type="ECO:0000259" key="2">
    <source>
        <dbReference type="PROSITE" id="PS50927"/>
    </source>
</evidence>
<feature type="compositionally biased region" description="Basic residues" evidence="1">
    <location>
        <begin position="119"/>
        <end position="131"/>
    </location>
</feature>
<dbReference type="EMBL" id="CAJNOW010001163">
    <property type="protein sequence ID" value="CAF1308501.1"/>
    <property type="molecule type" value="Genomic_DNA"/>
</dbReference>
<evidence type="ECO:0000313" key="3">
    <source>
        <dbReference type="EMBL" id="CAF1308501.1"/>
    </source>
</evidence>
<sequence>GLYDNSSIGNQCTSLPPTFMIVSRRKTNSNNDEIIENDEEDNELPIYSTETPVVLESDSFLIWKLLPQQLQLQQQQPQLQQQRPLLQQRQLQPPPPRHQQRRQPPPPQRRQQQPPPPQHRQRRQRRRRAPPPHKQLQRLLRQPRQRHQQRQPQQQQQRQQRQPQPQPQQQRQPQRRFGVYVAYGYNNVTSTSIWTAGQSSTPAGAFFAAQGDRNLVVYTSSGVPIWSPMVNNGGVGAPFCLAMQDSGNLVWTDSTSALIWQSGSSG</sequence>
<feature type="compositionally biased region" description="Pro residues" evidence="1">
    <location>
        <begin position="92"/>
        <end position="118"/>
    </location>
</feature>
<proteinExistence type="predicted"/>
<evidence type="ECO:0000256" key="1">
    <source>
        <dbReference type="SAM" id="MobiDB-lite"/>
    </source>
</evidence>
<dbReference type="SUPFAM" id="SSF51110">
    <property type="entry name" value="alpha-D-mannose-specific plant lectins"/>
    <property type="match status" value="1"/>
</dbReference>
<dbReference type="InterPro" id="IPR036426">
    <property type="entry name" value="Bulb-type_lectin_dom_sf"/>
</dbReference>
<accession>A0A815E0H1</accession>
<dbReference type="OrthoDB" id="10051178at2759"/>
<organism evidence="3 4">
    <name type="scientific">Rotaria magnacalcarata</name>
    <dbReference type="NCBI Taxonomy" id="392030"/>
    <lineage>
        <taxon>Eukaryota</taxon>
        <taxon>Metazoa</taxon>
        <taxon>Spiralia</taxon>
        <taxon>Gnathifera</taxon>
        <taxon>Rotifera</taxon>
        <taxon>Eurotatoria</taxon>
        <taxon>Bdelloidea</taxon>
        <taxon>Philodinida</taxon>
        <taxon>Philodinidae</taxon>
        <taxon>Rotaria</taxon>
    </lineage>
</organism>
<dbReference type="PROSITE" id="PS50927">
    <property type="entry name" value="BULB_LECTIN"/>
    <property type="match status" value="1"/>
</dbReference>
<dbReference type="InterPro" id="IPR001480">
    <property type="entry name" value="Bulb-type_lectin_dom"/>
</dbReference>
<name>A0A815E0H1_9BILA</name>
<gene>
    <name evidence="3" type="ORF">KQP761_LOCUS5132</name>
</gene>
<dbReference type="Gene3D" id="2.90.10.10">
    <property type="entry name" value="Bulb-type lectin domain"/>
    <property type="match status" value="1"/>
</dbReference>
<comment type="caution">
    <text evidence="3">The sequence shown here is derived from an EMBL/GenBank/DDBJ whole genome shotgun (WGS) entry which is preliminary data.</text>
</comment>